<evidence type="ECO:0000256" key="4">
    <source>
        <dbReference type="SAM" id="MobiDB-lite"/>
    </source>
</evidence>
<accession>A0AAE5LSD1</accession>
<dbReference type="InterPro" id="IPR018337">
    <property type="entry name" value="Cell_wall/Cho-bd_repeat"/>
</dbReference>
<sequence>MLQSYKVGNIQIIVANQNQTYTVTYYGNESSEGSVPTDSGNYEANAEAIVLDNIGSLKRTGYTFAGWNTEADGSGTDYLAGSSLTISDSNITLYAKWTKNQDIDPGLTYQLINNDTEYSITGYTGTSTDITIPSQINGKNVTAIGDDAFNSHENLKSIIIPDSVTSIGGYAFINCVSLKSITIPDSITSIGFAAFYNCASLTSLTIPNSVTNIEAYAFGDCSNLTLITIPDSVTTIDHNAFYAINNNAIFYVDSQRLANLLQPYKIGNIKIIVGNQNETYTVTYDGNGSTGGTVPTDSGSYAGDATATVLENTGNLVKDGYTFVGWNTEADGSGIDYSDGSSLAISDSNVTLYAKWTKNQDIDPGFEYRLINNDTEYEITGYSGTNTDITIPSQINGKNVTSIGNNAFNGKIDVTSIIIPDTVTSIGDYAFYYCSSLRSIKIPNGVTSIGAQVFYNCTALTSITIPDTVTSIGDYAFLNCSSLTSIKIPKGVTSIGIVAFYNCSSLTSIEIPDNVTNIGFVAFANINDHAIFYVDSQRLANLLQSYKVGNIQIIVRNQTYTVTYAGNGNTEGTVPTDSGNYETNVAATVLDNTGNLKRAGYTFAGWNTAEDGSGIDYAAGSSLTIGSGNVTLYAKWTRNQTYTVTYAGNGNTEGTVPTDSGNYEANTEATVLGNTDLVKPGYTFVGWNTEADGSGTDYVAGSSLTIGSGNVTLYAKWTRNQTYTVTYAGNGNTEGTVPTDSGNYEANTEATVLGNTDLVKPGYTFAGWNTEADGSGTDYAAGSSLTIGSGNVTLYAKWTRNQTYTVTYAGNGSTGGTAPTDSGNYEANTEATVLGNTDLVKPGYTFAGWNTEADGSGTDYAAGSSLTIGSGNVTLYAKWTRNQTYTVTYAGNGSTGGTAPTDSGNYEANTEATVLGNTDLVKPGYTFAGWNTEADGSGTDYAAGSSLTIGSGNVTLYAKWTKNQTYTVTYAGNGNTEGTVPTDSGNYETNVAATVLDNTGNLKRAGYTFAGWNTAEDGSGIDYVAGSSLTIGSGNVTLYAKWTRNQTYTVTYNGNGNTEGTVPTDSGNYEANAEATVLGNTDLVKPGYTFVGWNTEADGSGTDYAAGSSLTIGSGNVTLYAKWTRNQTYTVTYNGNGNTEGTVPTDSGNYEANAEVTVLGNTDLVKPGYTFAGWNTEADGSGTDYAAGSSLTIDSGNVTLYAKWTRNQTYTVTYNGNGNTEGTVPTDSGNYEANAEATVLGNTNLVKPGYTFAGWNTAEDGSGIDYASGSSLTIDSGNVTLYAKWTRNEEISVVNVHSIDNITVENGTSISDIDLPETATIELSDGTTTSAAVTWNDGNPEYDGDTEGTYVFTGTLTLPDGVTNSSNLKAIMSVNVKAAENETPPSAVTVESIESLDNITVDNGTEIGDIELPDTIDVNLSDSTTTSAAVTWDNGDPKYDGNKAGTYLFKGILRLLDGITNPSNLKASVVVNVRPAKNETTPAAVTVESVESLDNITVNNGTARKDIKLPDTVRVTLNDSTTTSANIRWEDVNPIYNGYRAGTYVFTGKLILPEGVTNPYDYSTKVNVIVKAASSSSSSSSHHHNSSTDTTSTSVTDTTSTPTNNTTNNENTNTNTNADIKGWSQDTSGNWYLEKDNGDKTKGWKLVDSKWYFFDNNTGAMKTGWYKSETGDWKYDGQDTQGQWFHLGSDGKLTTGWLKDTDNNWYYLCDGSRYGALGVMKTGWQHIDGSWYYFNSNGTMASNTVVDGYELGNNGALI</sequence>
<feature type="repeat" description="Cell wall-binding" evidence="3">
    <location>
        <begin position="1721"/>
        <end position="1740"/>
    </location>
</feature>
<name>A0AAE5LSD1_CLOBE</name>
<dbReference type="NCBIfam" id="TIGR02543">
    <property type="entry name" value="List_Bact_rpt"/>
    <property type="match status" value="11"/>
</dbReference>
<dbReference type="Gene3D" id="2.10.270.10">
    <property type="entry name" value="Cholin Binding"/>
    <property type="match status" value="1"/>
</dbReference>
<dbReference type="InterPro" id="IPR011081">
    <property type="entry name" value="Big_4"/>
</dbReference>
<dbReference type="PANTHER" id="PTHR45661:SF3">
    <property type="entry name" value="IG-LIKE DOMAIN-CONTAINING PROTEIN"/>
    <property type="match status" value="1"/>
</dbReference>
<comment type="caution">
    <text evidence="6">The sequence shown here is derived from an EMBL/GenBank/DDBJ whole genome shotgun (WGS) entry which is preliminary data.</text>
</comment>
<dbReference type="Pfam" id="PF01473">
    <property type="entry name" value="Choline_bind_1"/>
    <property type="match status" value="2"/>
</dbReference>
<reference evidence="6" key="1">
    <citation type="submission" date="2020-06" db="EMBL/GenBank/DDBJ databases">
        <title>Genomic insights into acetone-butanol-ethanol (ABE) fermentation by sequencing solventogenic clostridia strains.</title>
        <authorList>
            <person name="Brown S."/>
        </authorList>
    </citation>
    <scope>NUCLEOTIDE SEQUENCE</scope>
    <source>
        <strain evidence="6">DJ123</strain>
    </source>
</reference>
<dbReference type="Proteomes" id="UP000822184">
    <property type="component" value="Unassembled WGS sequence"/>
</dbReference>
<dbReference type="SUPFAM" id="SSF69360">
    <property type="entry name" value="Cell wall binding repeat"/>
    <property type="match status" value="1"/>
</dbReference>
<evidence type="ECO:0000256" key="2">
    <source>
        <dbReference type="ARBA" id="ARBA00022737"/>
    </source>
</evidence>
<organism evidence="6 7">
    <name type="scientific">Clostridium beijerinckii</name>
    <name type="common">Clostridium MP</name>
    <dbReference type="NCBI Taxonomy" id="1520"/>
    <lineage>
        <taxon>Bacteria</taxon>
        <taxon>Bacillati</taxon>
        <taxon>Bacillota</taxon>
        <taxon>Clostridia</taxon>
        <taxon>Eubacteriales</taxon>
        <taxon>Clostridiaceae</taxon>
        <taxon>Clostridium</taxon>
    </lineage>
</organism>
<evidence type="ECO:0000256" key="1">
    <source>
        <dbReference type="ARBA" id="ARBA00004196"/>
    </source>
</evidence>
<dbReference type="PROSITE" id="PS51170">
    <property type="entry name" value="CW"/>
    <property type="match status" value="1"/>
</dbReference>
<keyword evidence="2" id="KW-0677">Repeat</keyword>
<evidence type="ECO:0000259" key="5">
    <source>
        <dbReference type="Pfam" id="PF07532"/>
    </source>
</evidence>
<dbReference type="Gene3D" id="3.40.50.12480">
    <property type="match status" value="1"/>
</dbReference>
<dbReference type="Pfam" id="PF07532">
    <property type="entry name" value="Big_4"/>
    <property type="match status" value="3"/>
</dbReference>
<gene>
    <name evidence="6" type="ORF">BCD95_004871</name>
</gene>
<comment type="subcellular location">
    <subcellularLocation>
        <location evidence="1">Cell envelope</location>
    </subcellularLocation>
</comment>
<dbReference type="InterPro" id="IPR026906">
    <property type="entry name" value="LRR_5"/>
</dbReference>
<evidence type="ECO:0000256" key="3">
    <source>
        <dbReference type="PROSITE-ProRule" id="PRU00591"/>
    </source>
</evidence>
<proteinExistence type="predicted"/>
<protein>
    <submittedName>
        <fullName evidence="6">Repeat protein (TIGR02543 family)</fullName>
    </submittedName>
</protein>
<evidence type="ECO:0000313" key="7">
    <source>
        <dbReference type="Proteomes" id="UP000822184"/>
    </source>
</evidence>
<dbReference type="Pfam" id="PF19127">
    <property type="entry name" value="Choline_bind_3"/>
    <property type="match status" value="1"/>
</dbReference>
<dbReference type="EMBL" id="JABTDW010000001">
    <property type="protein sequence ID" value="NSB16612.1"/>
    <property type="molecule type" value="Genomic_DNA"/>
</dbReference>
<dbReference type="Gene3D" id="3.80.10.10">
    <property type="entry name" value="Ribonuclease Inhibitor"/>
    <property type="match status" value="3"/>
</dbReference>
<dbReference type="SUPFAM" id="SSF52058">
    <property type="entry name" value="L domain-like"/>
    <property type="match status" value="2"/>
</dbReference>
<dbReference type="Pfam" id="PF13306">
    <property type="entry name" value="LRR_5"/>
    <property type="match status" value="2"/>
</dbReference>
<evidence type="ECO:0000313" key="6">
    <source>
        <dbReference type="EMBL" id="NSB16612.1"/>
    </source>
</evidence>
<feature type="domain" description="Bacterial Ig-like" evidence="5">
    <location>
        <begin position="1301"/>
        <end position="1356"/>
    </location>
</feature>
<dbReference type="Gene3D" id="2.60.40.4270">
    <property type="entry name" value="Listeria-Bacteroides repeat domain"/>
    <property type="match status" value="11"/>
</dbReference>
<dbReference type="InterPro" id="IPR053139">
    <property type="entry name" value="Surface_bspA-like"/>
</dbReference>
<dbReference type="GO" id="GO:0030313">
    <property type="term" value="C:cell envelope"/>
    <property type="evidence" value="ECO:0007669"/>
    <property type="project" value="UniProtKB-SubCell"/>
</dbReference>
<dbReference type="InterPro" id="IPR032675">
    <property type="entry name" value="LRR_dom_sf"/>
</dbReference>
<feature type="compositionally biased region" description="Low complexity" evidence="4">
    <location>
        <begin position="1587"/>
        <end position="1617"/>
    </location>
</feature>
<dbReference type="InterPro" id="IPR013378">
    <property type="entry name" value="InlB-like_B-rpt"/>
</dbReference>
<feature type="region of interest" description="Disordered" evidence="4">
    <location>
        <begin position="1575"/>
        <end position="1622"/>
    </location>
</feature>
<feature type="domain" description="Bacterial Ig-like" evidence="5">
    <location>
        <begin position="1496"/>
        <end position="1549"/>
    </location>
</feature>
<dbReference type="PANTHER" id="PTHR45661">
    <property type="entry name" value="SURFACE ANTIGEN"/>
    <property type="match status" value="1"/>
</dbReference>
<dbReference type="InterPro" id="IPR042229">
    <property type="entry name" value="Listeria/Bacterioides_rpt_sf"/>
</dbReference>
<feature type="domain" description="Bacterial Ig-like" evidence="5">
    <location>
        <begin position="1399"/>
        <end position="1453"/>
    </location>
</feature>
<dbReference type="Pfam" id="PF09479">
    <property type="entry name" value="Flg_new"/>
    <property type="match status" value="11"/>
</dbReference>